<gene>
    <name evidence="1" type="ORF">LCGC14_0623000</name>
</gene>
<evidence type="ECO:0008006" key="2">
    <source>
        <dbReference type="Google" id="ProtNLM"/>
    </source>
</evidence>
<dbReference type="InterPro" id="IPR005564">
    <property type="entry name" value="Major_capsid_GpE"/>
</dbReference>
<organism evidence="1">
    <name type="scientific">marine sediment metagenome</name>
    <dbReference type="NCBI Taxonomy" id="412755"/>
    <lineage>
        <taxon>unclassified sequences</taxon>
        <taxon>metagenomes</taxon>
        <taxon>ecological metagenomes</taxon>
    </lineage>
</organism>
<sequence length="329" mass="36509">MPQPDVGDVHVNALLTQMSIAHMNKLEHFIADRVFPPVGVDKQSDIYLVYDRGEFFQGSEDAQSMRNLLRAPGTRAPVAGYKVTKTNTYRCDNFAIGVEIPDELRGNADAVFQLDKEASELATQIQLIRRERAFAVDFMKTTVWGTDKTGTTDFVKWSDYGGSDPFTDLEDGIDSIEGKTGQRPNKLTMGAIAWRRLKHHPDLVDRIKGGATSGAPALVQRQLLASILEIDEVLIGRASYRSSVEGASLTMARIVDDDALLLFAPPTPGRLTPSGGVTFFWKPLVGGQLQFMRKYRLDPEKKDVIENHSYVDQVATETESGYFFADCVD</sequence>
<dbReference type="Gene3D" id="3.90.1690.10">
    <property type="entry name" value="phage-related protein like domain"/>
    <property type="match status" value="1"/>
</dbReference>
<reference evidence="1" key="1">
    <citation type="journal article" date="2015" name="Nature">
        <title>Complex archaea that bridge the gap between prokaryotes and eukaryotes.</title>
        <authorList>
            <person name="Spang A."/>
            <person name="Saw J.H."/>
            <person name="Jorgensen S.L."/>
            <person name="Zaremba-Niedzwiedzka K."/>
            <person name="Martijn J."/>
            <person name="Lind A.E."/>
            <person name="van Eijk R."/>
            <person name="Schleper C."/>
            <person name="Guy L."/>
            <person name="Ettema T.J."/>
        </authorList>
    </citation>
    <scope>NUCLEOTIDE SEQUENCE</scope>
</reference>
<protein>
    <recommendedName>
        <fullName evidence="2">Major capsid protein E</fullName>
    </recommendedName>
</protein>
<comment type="caution">
    <text evidence="1">The sequence shown here is derived from an EMBL/GenBank/DDBJ whole genome shotgun (WGS) entry which is preliminary data.</text>
</comment>
<evidence type="ECO:0000313" key="1">
    <source>
        <dbReference type="EMBL" id="KKN51403.1"/>
    </source>
</evidence>
<proteinExistence type="predicted"/>
<dbReference type="AlphaFoldDB" id="A0A0F9UCS3"/>
<accession>A0A0F9UCS3</accession>
<dbReference type="EMBL" id="LAZR01001064">
    <property type="protein sequence ID" value="KKN51403.1"/>
    <property type="molecule type" value="Genomic_DNA"/>
</dbReference>
<dbReference type="InterPro" id="IPR053738">
    <property type="entry name" value="Lambda_capsid_assembly"/>
</dbReference>
<name>A0A0F9UCS3_9ZZZZ</name>
<dbReference type="Pfam" id="PF03864">
    <property type="entry name" value="Phage_cap_E"/>
    <property type="match status" value="1"/>
</dbReference>